<keyword evidence="2" id="KW-1185">Reference proteome</keyword>
<reference evidence="1" key="1">
    <citation type="journal article" date="2023" name="Plant J.">
        <title>The genome of the king protea, Protea cynaroides.</title>
        <authorList>
            <person name="Chang J."/>
            <person name="Duong T.A."/>
            <person name="Schoeman C."/>
            <person name="Ma X."/>
            <person name="Roodt D."/>
            <person name="Barker N."/>
            <person name="Li Z."/>
            <person name="Van de Peer Y."/>
            <person name="Mizrachi E."/>
        </authorList>
    </citation>
    <scope>NUCLEOTIDE SEQUENCE</scope>
    <source>
        <tissue evidence="1">Young leaves</tissue>
    </source>
</reference>
<dbReference type="OrthoDB" id="1939007at2759"/>
<gene>
    <name evidence="1" type="ORF">NE237_002554</name>
</gene>
<proteinExistence type="predicted"/>
<name>A0A9Q0KV98_9MAGN</name>
<comment type="caution">
    <text evidence="1">The sequence shown here is derived from an EMBL/GenBank/DDBJ whole genome shotgun (WGS) entry which is preliminary data.</text>
</comment>
<accession>A0A9Q0KV98</accession>
<dbReference type="Proteomes" id="UP001141806">
    <property type="component" value="Unassembled WGS sequence"/>
</dbReference>
<evidence type="ECO:0000313" key="2">
    <source>
        <dbReference type="Proteomes" id="UP001141806"/>
    </source>
</evidence>
<sequence>MNHECFKCMGLGRLIISLGRLLDCLFSSHCMAGDGTKSGKKITCVSPNISLATLLFILLIVVRTTGKREQDLSTTPAEIRSKNVGSLQTVHLLPHAPKRVKPDRLWRKRVFNAADHDVPSGPNPISNR</sequence>
<protein>
    <submittedName>
        <fullName evidence="1">Uncharacterized protein</fullName>
    </submittedName>
</protein>
<organism evidence="1 2">
    <name type="scientific">Protea cynaroides</name>
    <dbReference type="NCBI Taxonomy" id="273540"/>
    <lineage>
        <taxon>Eukaryota</taxon>
        <taxon>Viridiplantae</taxon>
        <taxon>Streptophyta</taxon>
        <taxon>Embryophyta</taxon>
        <taxon>Tracheophyta</taxon>
        <taxon>Spermatophyta</taxon>
        <taxon>Magnoliopsida</taxon>
        <taxon>Proteales</taxon>
        <taxon>Proteaceae</taxon>
        <taxon>Protea</taxon>
    </lineage>
</organism>
<evidence type="ECO:0000313" key="1">
    <source>
        <dbReference type="EMBL" id="KAJ4977448.1"/>
    </source>
</evidence>
<dbReference type="AlphaFoldDB" id="A0A9Q0KV98"/>
<dbReference type="EMBL" id="JAMYWD010000003">
    <property type="protein sequence ID" value="KAJ4977448.1"/>
    <property type="molecule type" value="Genomic_DNA"/>
</dbReference>